<evidence type="ECO:0000256" key="6">
    <source>
        <dbReference type="ARBA" id="ARBA00022833"/>
    </source>
</evidence>
<organism evidence="8 9">
    <name type="scientific">Candidatus Nomurabacteria bacterium GW2011_GWF1_31_48</name>
    <dbReference type="NCBI Taxonomy" id="1618767"/>
    <lineage>
        <taxon>Bacteria</taxon>
        <taxon>Candidatus Nomuraibacteriota</taxon>
    </lineage>
</organism>
<keyword evidence="7" id="KW-0698">rRNA processing</keyword>
<dbReference type="EMBL" id="LBOG01000002">
    <property type="protein sequence ID" value="KKP30523.1"/>
    <property type="molecule type" value="Genomic_DNA"/>
</dbReference>
<dbReference type="PANTHER" id="PTHR46986:SF1">
    <property type="entry name" value="ENDORIBONUCLEASE YBEY, CHLOROPLASTIC"/>
    <property type="match status" value="1"/>
</dbReference>
<comment type="caution">
    <text evidence="8">The sequence shown here is derived from an EMBL/GenBank/DDBJ whole genome shotgun (WGS) entry which is preliminary data.</text>
</comment>
<dbReference type="NCBIfam" id="TIGR00043">
    <property type="entry name" value="rRNA maturation RNase YbeY"/>
    <property type="match status" value="1"/>
</dbReference>
<gene>
    <name evidence="7" type="primary">ybeY</name>
    <name evidence="8" type="ORF">UR19_C0002G0044</name>
</gene>
<keyword evidence="5 7" id="KW-0378">Hydrolase</keyword>
<dbReference type="EC" id="3.1.-.-" evidence="7"/>
<protein>
    <recommendedName>
        <fullName evidence="7">Endoribonuclease YbeY</fullName>
        <ecNumber evidence="7">3.1.-.-</ecNumber>
    </recommendedName>
</protein>
<keyword evidence="2 7" id="KW-0540">Nuclease</keyword>
<keyword evidence="7" id="KW-0963">Cytoplasm</keyword>
<dbReference type="GO" id="GO:0006364">
    <property type="term" value="P:rRNA processing"/>
    <property type="evidence" value="ECO:0007669"/>
    <property type="project" value="UniProtKB-UniRule"/>
</dbReference>
<comment type="cofactor">
    <cofactor evidence="7">
        <name>Zn(2+)</name>
        <dbReference type="ChEBI" id="CHEBI:29105"/>
    </cofactor>
    <text evidence="7">Binds 1 zinc ion.</text>
</comment>
<feature type="binding site" evidence="7">
    <location>
        <position position="104"/>
    </location>
    <ligand>
        <name>Zn(2+)</name>
        <dbReference type="ChEBI" id="CHEBI:29105"/>
        <note>catalytic</note>
    </ligand>
</feature>
<dbReference type="HAMAP" id="MF_00009">
    <property type="entry name" value="Endoribonucl_YbeY"/>
    <property type="match status" value="1"/>
</dbReference>
<dbReference type="GO" id="GO:0008270">
    <property type="term" value="F:zinc ion binding"/>
    <property type="evidence" value="ECO:0007669"/>
    <property type="project" value="UniProtKB-UniRule"/>
</dbReference>
<evidence type="ECO:0000256" key="5">
    <source>
        <dbReference type="ARBA" id="ARBA00022801"/>
    </source>
</evidence>
<dbReference type="GO" id="GO:0004521">
    <property type="term" value="F:RNA endonuclease activity"/>
    <property type="evidence" value="ECO:0007669"/>
    <property type="project" value="UniProtKB-UniRule"/>
</dbReference>
<dbReference type="GO" id="GO:0004222">
    <property type="term" value="F:metalloendopeptidase activity"/>
    <property type="evidence" value="ECO:0007669"/>
    <property type="project" value="InterPro"/>
</dbReference>
<keyword evidence="7" id="KW-0690">Ribosome biogenesis</keyword>
<dbReference type="Pfam" id="PF02130">
    <property type="entry name" value="YbeY"/>
    <property type="match status" value="1"/>
</dbReference>
<dbReference type="InterPro" id="IPR002036">
    <property type="entry name" value="YbeY"/>
</dbReference>
<evidence type="ECO:0000313" key="9">
    <source>
        <dbReference type="Proteomes" id="UP000034934"/>
    </source>
</evidence>
<dbReference type="InterPro" id="IPR023091">
    <property type="entry name" value="MetalPrtase_cat_dom_sf_prd"/>
</dbReference>
<dbReference type="AlphaFoldDB" id="A0A0F9YGG9"/>
<keyword evidence="4 7" id="KW-0255">Endonuclease</keyword>
<dbReference type="Gene3D" id="3.40.390.30">
    <property type="entry name" value="Metalloproteases ('zincins'), catalytic domain"/>
    <property type="match status" value="1"/>
</dbReference>
<keyword evidence="3 7" id="KW-0479">Metal-binding</keyword>
<proteinExistence type="inferred from homology"/>
<comment type="function">
    <text evidence="7">Single strand-specific metallo-endoribonuclease involved in late-stage 70S ribosome quality control and in maturation of the 3' terminus of the 16S rRNA.</text>
</comment>
<dbReference type="SUPFAM" id="SSF55486">
    <property type="entry name" value="Metalloproteases ('zincins'), catalytic domain"/>
    <property type="match status" value="1"/>
</dbReference>
<evidence type="ECO:0000256" key="7">
    <source>
        <dbReference type="HAMAP-Rule" id="MF_00009"/>
    </source>
</evidence>
<reference evidence="8 9" key="1">
    <citation type="journal article" date="2015" name="Nature">
        <title>rRNA introns, odd ribosomes, and small enigmatic genomes across a large radiation of phyla.</title>
        <authorList>
            <person name="Brown C.T."/>
            <person name="Hug L.A."/>
            <person name="Thomas B.C."/>
            <person name="Sharon I."/>
            <person name="Castelle C.J."/>
            <person name="Singh A."/>
            <person name="Wilkins M.J."/>
            <person name="Williams K.H."/>
            <person name="Banfield J.F."/>
        </authorList>
    </citation>
    <scope>NUCLEOTIDE SEQUENCE [LARGE SCALE GENOMIC DNA]</scope>
</reference>
<comment type="subcellular location">
    <subcellularLocation>
        <location evidence="7">Cytoplasm</location>
    </subcellularLocation>
</comment>
<evidence type="ECO:0000313" key="8">
    <source>
        <dbReference type="EMBL" id="KKP30523.1"/>
    </source>
</evidence>
<dbReference type="GO" id="GO:0005737">
    <property type="term" value="C:cytoplasm"/>
    <property type="evidence" value="ECO:0007669"/>
    <property type="project" value="UniProtKB-SubCell"/>
</dbReference>
<keyword evidence="6 7" id="KW-0862">Zinc</keyword>
<sequence length="127" mass="14659">MEEKFSVINKTKSKLPNLPVFDLKNNILGKNYSLSLAYISKGKIKEINKNYRNKNNATNILSFSLSKTSGEILICPTLVKKETKKFDKNFKELLVFLIIHGMLHLKGFDHGRKMEKAEEKYLSCTKF</sequence>
<dbReference type="PANTHER" id="PTHR46986">
    <property type="entry name" value="ENDORIBONUCLEASE YBEY, CHLOROPLASTIC"/>
    <property type="match status" value="1"/>
</dbReference>
<feature type="binding site" evidence="7">
    <location>
        <position position="110"/>
    </location>
    <ligand>
        <name>Zn(2+)</name>
        <dbReference type="ChEBI" id="CHEBI:29105"/>
        <note>catalytic</note>
    </ligand>
</feature>
<feature type="binding site" evidence="7">
    <location>
        <position position="100"/>
    </location>
    <ligand>
        <name>Zn(2+)</name>
        <dbReference type="ChEBI" id="CHEBI:29105"/>
        <note>catalytic</note>
    </ligand>
</feature>
<comment type="similarity">
    <text evidence="1 7">Belongs to the endoribonuclease YbeY family.</text>
</comment>
<evidence type="ECO:0000256" key="1">
    <source>
        <dbReference type="ARBA" id="ARBA00010875"/>
    </source>
</evidence>
<evidence type="ECO:0000256" key="3">
    <source>
        <dbReference type="ARBA" id="ARBA00022723"/>
    </source>
</evidence>
<evidence type="ECO:0000256" key="4">
    <source>
        <dbReference type="ARBA" id="ARBA00022759"/>
    </source>
</evidence>
<dbReference type="Proteomes" id="UP000034934">
    <property type="component" value="Unassembled WGS sequence"/>
</dbReference>
<name>A0A0F9YGG9_9BACT</name>
<accession>A0A0F9YGG9</accession>
<evidence type="ECO:0000256" key="2">
    <source>
        <dbReference type="ARBA" id="ARBA00022722"/>
    </source>
</evidence>